<dbReference type="Proteomes" id="UP000194450">
    <property type="component" value="Unassembled WGS sequence"/>
</dbReference>
<dbReference type="Pfam" id="PF12915">
    <property type="entry name" value="DUF3833"/>
    <property type="match status" value="1"/>
</dbReference>
<gene>
    <name evidence="1" type="ORF">SAMN06297229_1224</name>
</gene>
<dbReference type="OrthoDB" id="5296954at2"/>
<evidence type="ECO:0008006" key="3">
    <source>
        <dbReference type="Google" id="ProtNLM"/>
    </source>
</evidence>
<dbReference type="AlphaFoldDB" id="A0A1Y6EVI0"/>
<dbReference type="PROSITE" id="PS51257">
    <property type="entry name" value="PROKAR_LIPOPROTEIN"/>
    <property type="match status" value="1"/>
</dbReference>
<dbReference type="EMBL" id="FXWH01000001">
    <property type="protein sequence ID" value="SMQ65261.1"/>
    <property type="molecule type" value="Genomic_DNA"/>
</dbReference>
<organism evidence="1 2">
    <name type="scientific">Pseudidiomarina planktonica</name>
    <dbReference type="NCBI Taxonomy" id="1323738"/>
    <lineage>
        <taxon>Bacteria</taxon>
        <taxon>Pseudomonadati</taxon>
        <taxon>Pseudomonadota</taxon>
        <taxon>Gammaproteobacteria</taxon>
        <taxon>Alteromonadales</taxon>
        <taxon>Idiomarinaceae</taxon>
        <taxon>Pseudidiomarina</taxon>
    </lineage>
</organism>
<accession>A0A1Y6EVI0</accession>
<sequence>MKLFQSLAVAISAQVVLVGCSAGIDDYQSEKPKLQLETFFVGELVAYGTIEDFKGKVIQRFRADLNGSWEGNEGVLDEKFYYADGREETRVWRITKTGPNTYEGRADDVEGVAKGTTAGNALNWVYNLTVEVDGEPLTVKLDDWLYLVDEDNMINRTQMYKYGLPVGEITLYIGRRNQY</sequence>
<proteinExistence type="predicted"/>
<evidence type="ECO:0000313" key="1">
    <source>
        <dbReference type="EMBL" id="SMQ65261.1"/>
    </source>
</evidence>
<dbReference type="RefSeq" id="WP_086434325.1">
    <property type="nucleotide sequence ID" value="NZ_FXWH01000001.1"/>
</dbReference>
<name>A0A1Y6EVI0_9GAMM</name>
<evidence type="ECO:0000313" key="2">
    <source>
        <dbReference type="Proteomes" id="UP000194450"/>
    </source>
</evidence>
<keyword evidence="2" id="KW-1185">Reference proteome</keyword>
<dbReference type="InterPro" id="IPR024409">
    <property type="entry name" value="DUF3833"/>
</dbReference>
<protein>
    <recommendedName>
        <fullName evidence="3">DUF3833 domain-containing protein</fullName>
    </recommendedName>
</protein>
<reference evidence="2" key="1">
    <citation type="submission" date="2017-04" db="EMBL/GenBank/DDBJ databases">
        <authorList>
            <person name="Varghese N."/>
            <person name="Submissions S."/>
        </authorList>
    </citation>
    <scope>NUCLEOTIDE SEQUENCE [LARGE SCALE GENOMIC DNA]</scope>
</reference>